<reference evidence="2" key="1">
    <citation type="journal article" date="2020" name="Nat. Commun.">
        <title>Large-scale genome sequencing of mycorrhizal fungi provides insights into the early evolution of symbiotic traits.</title>
        <authorList>
            <person name="Miyauchi S."/>
            <person name="Kiss E."/>
            <person name="Kuo A."/>
            <person name="Drula E."/>
            <person name="Kohler A."/>
            <person name="Sanchez-Garcia M."/>
            <person name="Morin E."/>
            <person name="Andreopoulos B."/>
            <person name="Barry K.W."/>
            <person name="Bonito G."/>
            <person name="Buee M."/>
            <person name="Carver A."/>
            <person name="Chen C."/>
            <person name="Cichocki N."/>
            <person name="Clum A."/>
            <person name="Culley D."/>
            <person name="Crous P.W."/>
            <person name="Fauchery L."/>
            <person name="Girlanda M."/>
            <person name="Hayes R.D."/>
            <person name="Keri Z."/>
            <person name="LaButti K."/>
            <person name="Lipzen A."/>
            <person name="Lombard V."/>
            <person name="Magnuson J."/>
            <person name="Maillard F."/>
            <person name="Murat C."/>
            <person name="Nolan M."/>
            <person name="Ohm R.A."/>
            <person name="Pangilinan J."/>
            <person name="Pereira M.F."/>
            <person name="Perotto S."/>
            <person name="Peter M."/>
            <person name="Pfister S."/>
            <person name="Riley R."/>
            <person name="Sitrit Y."/>
            <person name="Stielow J.B."/>
            <person name="Szollosi G."/>
            <person name="Zifcakova L."/>
            <person name="Stursova M."/>
            <person name="Spatafora J.W."/>
            <person name="Tedersoo L."/>
            <person name="Vaario L.M."/>
            <person name="Yamada A."/>
            <person name="Yan M."/>
            <person name="Wang P."/>
            <person name="Xu J."/>
            <person name="Bruns T."/>
            <person name="Baldrian P."/>
            <person name="Vilgalys R."/>
            <person name="Dunand C."/>
            <person name="Henrissat B."/>
            <person name="Grigoriev I.V."/>
            <person name="Hibbett D."/>
            <person name="Nagy L.G."/>
            <person name="Martin F.M."/>
        </authorList>
    </citation>
    <scope>NUCLEOTIDE SEQUENCE</scope>
    <source>
        <strain evidence="2">UH-Tt-Lm1</strain>
    </source>
</reference>
<dbReference type="PANTHER" id="PTHR38248:SF2">
    <property type="entry name" value="FUNK1 11"/>
    <property type="match status" value="1"/>
</dbReference>
<reference evidence="2" key="2">
    <citation type="submission" date="2020-11" db="EMBL/GenBank/DDBJ databases">
        <authorList>
            <consortium name="DOE Joint Genome Institute"/>
            <person name="Kuo A."/>
            <person name="Miyauchi S."/>
            <person name="Kiss E."/>
            <person name="Drula E."/>
            <person name="Kohler A."/>
            <person name="Sanchez-Garcia M."/>
            <person name="Andreopoulos B."/>
            <person name="Barry K.W."/>
            <person name="Bonito G."/>
            <person name="Buee M."/>
            <person name="Carver A."/>
            <person name="Chen C."/>
            <person name="Cichocki N."/>
            <person name="Clum A."/>
            <person name="Culley D."/>
            <person name="Crous P.W."/>
            <person name="Fauchery L."/>
            <person name="Girlanda M."/>
            <person name="Hayes R."/>
            <person name="Keri Z."/>
            <person name="Labutti K."/>
            <person name="Lipzen A."/>
            <person name="Lombard V."/>
            <person name="Magnuson J."/>
            <person name="Maillard F."/>
            <person name="Morin E."/>
            <person name="Murat C."/>
            <person name="Nolan M."/>
            <person name="Ohm R."/>
            <person name="Pangilinan J."/>
            <person name="Pereira M."/>
            <person name="Perotto S."/>
            <person name="Peter M."/>
            <person name="Riley R."/>
            <person name="Sitrit Y."/>
            <person name="Stielow B."/>
            <person name="Szollosi G."/>
            <person name="Zifcakova L."/>
            <person name="Stursova M."/>
            <person name="Spatafora J.W."/>
            <person name="Tedersoo L."/>
            <person name="Vaario L.-M."/>
            <person name="Yamada A."/>
            <person name="Yan M."/>
            <person name="Wang P."/>
            <person name="Xu J."/>
            <person name="Bruns T."/>
            <person name="Baldrian P."/>
            <person name="Vilgalys R."/>
            <person name="Henrissat B."/>
            <person name="Grigoriev I.V."/>
            <person name="Hibbett D."/>
            <person name="Nagy L.G."/>
            <person name="Martin F.M."/>
        </authorList>
    </citation>
    <scope>NUCLEOTIDE SEQUENCE</scope>
    <source>
        <strain evidence="2">UH-Tt-Lm1</strain>
    </source>
</reference>
<proteinExistence type="predicted"/>
<dbReference type="AlphaFoldDB" id="A0A9P6HCG2"/>
<dbReference type="InterPro" id="IPR040976">
    <property type="entry name" value="Pkinase_fungal"/>
</dbReference>
<dbReference type="GO" id="GO:0004672">
    <property type="term" value="F:protein kinase activity"/>
    <property type="evidence" value="ECO:0007669"/>
    <property type="project" value="InterPro"/>
</dbReference>
<accession>A0A9P6HCG2</accession>
<evidence type="ECO:0000259" key="1">
    <source>
        <dbReference type="PROSITE" id="PS50011"/>
    </source>
</evidence>
<keyword evidence="3" id="KW-1185">Reference proteome</keyword>
<dbReference type="InterPro" id="IPR011009">
    <property type="entry name" value="Kinase-like_dom_sf"/>
</dbReference>
<evidence type="ECO:0000313" key="3">
    <source>
        <dbReference type="Proteomes" id="UP000736335"/>
    </source>
</evidence>
<dbReference type="SUPFAM" id="SSF56112">
    <property type="entry name" value="Protein kinase-like (PK-like)"/>
    <property type="match status" value="1"/>
</dbReference>
<protein>
    <recommendedName>
        <fullName evidence="1">Protein kinase domain-containing protein</fullName>
    </recommendedName>
</protein>
<feature type="domain" description="Protein kinase" evidence="1">
    <location>
        <begin position="263"/>
        <end position="625"/>
    </location>
</feature>
<dbReference type="Gene3D" id="1.10.510.10">
    <property type="entry name" value="Transferase(Phosphotransferase) domain 1"/>
    <property type="match status" value="1"/>
</dbReference>
<dbReference type="PROSITE" id="PS50011">
    <property type="entry name" value="PROTEIN_KINASE_DOM"/>
    <property type="match status" value="1"/>
</dbReference>
<dbReference type="PANTHER" id="PTHR38248">
    <property type="entry name" value="FUNK1 6"/>
    <property type="match status" value="1"/>
</dbReference>
<gene>
    <name evidence="2" type="ORF">BJ322DRAFT_1066999</name>
</gene>
<dbReference type="Pfam" id="PF17667">
    <property type="entry name" value="Pkinase_fungal"/>
    <property type="match status" value="1"/>
</dbReference>
<dbReference type="EMBL" id="WIUZ02000009">
    <property type="protein sequence ID" value="KAF9783771.1"/>
    <property type="molecule type" value="Genomic_DNA"/>
</dbReference>
<dbReference type="OrthoDB" id="3246048at2759"/>
<organism evidence="2 3">
    <name type="scientific">Thelephora terrestris</name>
    <dbReference type="NCBI Taxonomy" id="56493"/>
    <lineage>
        <taxon>Eukaryota</taxon>
        <taxon>Fungi</taxon>
        <taxon>Dikarya</taxon>
        <taxon>Basidiomycota</taxon>
        <taxon>Agaricomycotina</taxon>
        <taxon>Agaricomycetes</taxon>
        <taxon>Thelephorales</taxon>
        <taxon>Thelephoraceae</taxon>
        <taxon>Thelephora</taxon>
    </lineage>
</organism>
<dbReference type="InterPro" id="IPR000719">
    <property type="entry name" value="Prot_kinase_dom"/>
</dbReference>
<dbReference type="GO" id="GO:0005524">
    <property type="term" value="F:ATP binding"/>
    <property type="evidence" value="ECO:0007669"/>
    <property type="project" value="InterPro"/>
</dbReference>
<evidence type="ECO:0000313" key="2">
    <source>
        <dbReference type="EMBL" id="KAF9783771.1"/>
    </source>
</evidence>
<comment type="caution">
    <text evidence="2">The sequence shown here is derived from an EMBL/GenBank/DDBJ whole genome shotgun (WGS) entry which is preliminary data.</text>
</comment>
<sequence>MPRPSQEGGPDTGVHEHLTASKSFRTVDLQQARSIFADEVPHLICLPLDCLWGSYPVDASNLKRTKQSLVQQGLLSDEQTWSPTVIRRENFNRRTTGSCETRVFQVFSHIFNGIMSSLASGDTTMSGCVERMVHAGPIEPKSDRQTHRPDAFLIAHSETSPKPTERETRWRDVTCPFEYKFGNDNSTDNDASVLWSLNHIMSSDPRRIFSFGVTVRGTAFTIWLLCRAAPFIFASFDWFEDPDSLIRFFVLLATSSATDLGFDTTIKRVGPDDFDLQYDIEGSKYNFSRLLYDIGADAPCGRGTWVFEVKIEGGDEVRVLKDCWAENREGEQREHEIVAGIKETMEQDDFLKYFVDICGHRETETSGGFHEVCNILTERSFEVMDNIRPQALTLTDNITTGSSIPNQHRHPDRYAPSSWLAPEVPPHSRFRYQVVYQEEGTPLYGVTSLEKAFKYLGQTVDAAHCLHEAGWVHRDLSPGNVLVVGDVAKISDLEFAKKRAARDLETLTRSKGPPKLNASDTRTGTLFFTAIEVKSCKYLFFEEKDSPPRPPYDGLTTDLTDQRIFLYNPLHDYESIWWMAVWFVFNSKIDLDGATRNVSDSLRYTVYNDRLVTFRFPGAFEEVYVKVPAEFQKMCRWLDWMRQTLCAAYQKFERTFDGSTMLSVAKDLREGLQHLEDLARNLNTALPEVSMKRTRNEADQVVQYREIQEELPADCVVGSRGGPSSIIIG</sequence>
<name>A0A9P6HCG2_9AGAM</name>
<dbReference type="Proteomes" id="UP000736335">
    <property type="component" value="Unassembled WGS sequence"/>
</dbReference>